<dbReference type="Gene3D" id="3.40.47.10">
    <property type="match status" value="1"/>
</dbReference>
<dbReference type="Proteomes" id="UP000095401">
    <property type="component" value="Chromosome"/>
</dbReference>
<dbReference type="GO" id="GO:0016746">
    <property type="term" value="F:acyltransferase activity"/>
    <property type="evidence" value="ECO:0007669"/>
    <property type="project" value="InterPro"/>
</dbReference>
<evidence type="ECO:0000313" key="2">
    <source>
        <dbReference type="EMBL" id="AOU99824.1"/>
    </source>
</evidence>
<dbReference type="KEGG" id="aprs:BI364_16285"/>
<organism evidence="2 3">
    <name type="scientific">Acidihalobacter yilgarnensis</name>
    <dbReference type="NCBI Taxonomy" id="2819280"/>
    <lineage>
        <taxon>Bacteria</taxon>
        <taxon>Pseudomonadati</taxon>
        <taxon>Pseudomonadota</taxon>
        <taxon>Gammaproteobacteria</taxon>
        <taxon>Chromatiales</taxon>
        <taxon>Ectothiorhodospiraceae</taxon>
        <taxon>Acidihalobacter</taxon>
    </lineage>
</organism>
<accession>A0A1D8IU33</accession>
<name>A0A1D8IU33_9GAMM</name>
<dbReference type="InterPro" id="IPR014030">
    <property type="entry name" value="Ketoacyl_synth_N"/>
</dbReference>
<dbReference type="Pfam" id="PF13723">
    <property type="entry name" value="Ketoacyl-synt_2"/>
    <property type="match status" value="1"/>
</dbReference>
<reference evidence="3" key="1">
    <citation type="submission" date="2016-09" db="EMBL/GenBank/DDBJ databases">
        <title>Acidihalobacter prosperus F5.</title>
        <authorList>
            <person name="Khaleque H.N."/>
            <person name="Ramsay J.P."/>
            <person name="Kaksonen A.H."/>
            <person name="Boxall N.J."/>
            <person name="Watkin E.L.J."/>
        </authorList>
    </citation>
    <scope>NUCLEOTIDE SEQUENCE [LARGE SCALE GENOMIC DNA]</scope>
    <source>
        <strain evidence="3">F5</strain>
    </source>
</reference>
<dbReference type="SUPFAM" id="SSF53901">
    <property type="entry name" value="Thiolase-like"/>
    <property type="match status" value="1"/>
</dbReference>
<dbReference type="EMBL" id="CP017415">
    <property type="protein sequence ID" value="AOU99824.1"/>
    <property type="molecule type" value="Genomic_DNA"/>
</dbReference>
<gene>
    <name evidence="2" type="ORF">BI364_16285</name>
</gene>
<keyword evidence="3" id="KW-1185">Reference proteome</keyword>
<evidence type="ECO:0000313" key="3">
    <source>
        <dbReference type="Proteomes" id="UP000095401"/>
    </source>
</evidence>
<sequence>MACRVLGVGIAAPGLADWAAAQPILTGTTPYIAAPMPRLNPARLPANERRRASAAIRLALAVADEAAQAAGIDPAQTATVFTSSGGDIDVVHGICQALCEPAPALSPTAFHNSVHNAPAGYWSIATGATPPYTALSALDGSVAAGLIEACTQLLSEGGPILMVAYEVPMPLPLSTQRPAHEAFACALVLDRATATGTSRLELEYLDDLDQTRETTLENPALEILRRDNAAARVLPLLALLATDRPGQVTLPSNSEGWLRLRYTSC</sequence>
<protein>
    <recommendedName>
        <fullName evidence="1">Beta-ketoacyl synthase-like N-terminal domain-containing protein</fullName>
    </recommendedName>
</protein>
<proteinExistence type="predicted"/>
<dbReference type="InterPro" id="IPR016039">
    <property type="entry name" value="Thiolase-like"/>
</dbReference>
<dbReference type="AlphaFoldDB" id="A0A1D8IU33"/>
<feature type="domain" description="Beta-ketoacyl synthase-like N-terminal" evidence="1">
    <location>
        <begin position="38"/>
        <end position="209"/>
    </location>
</feature>
<evidence type="ECO:0000259" key="1">
    <source>
        <dbReference type="Pfam" id="PF13723"/>
    </source>
</evidence>